<proteinExistence type="predicted"/>
<organism evidence="2 3">
    <name type="scientific">Pleuronectes platessa</name>
    <name type="common">European plaice</name>
    <dbReference type="NCBI Taxonomy" id="8262"/>
    <lineage>
        <taxon>Eukaryota</taxon>
        <taxon>Metazoa</taxon>
        <taxon>Chordata</taxon>
        <taxon>Craniata</taxon>
        <taxon>Vertebrata</taxon>
        <taxon>Euteleostomi</taxon>
        <taxon>Actinopterygii</taxon>
        <taxon>Neopterygii</taxon>
        <taxon>Teleostei</taxon>
        <taxon>Neoteleostei</taxon>
        <taxon>Acanthomorphata</taxon>
        <taxon>Carangaria</taxon>
        <taxon>Pleuronectiformes</taxon>
        <taxon>Pleuronectoidei</taxon>
        <taxon>Pleuronectidae</taxon>
        <taxon>Pleuronectes</taxon>
    </lineage>
</organism>
<protein>
    <submittedName>
        <fullName evidence="2">Uncharacterized protein</fullName>
    </submittedName>
</protein>
<name>A0A9N7YME0_PLEPL</name>
<gene>
    <name evidence="2" type="ORF">PLEPLA_LOCUS17447</name>
</gene>
<sequence>MKSRGDEAAVDERGDGSSREGLGHHLSDFLEPPYSGPREASVTFQTDPRMTWNIWPPVNDKSRWLLYLGCSVSILSGRFRFPDNDCLGHLHVWMLLLGFLYCDGQSLQAKKDNQNNTRLHQKRMFHSQEPRLHNNLFQLITFQTRNSSLHLAPDKQAIWTGTGSSPNRELLK</sequence>
<reference evidence="2" key="1">
    <citation type="submission" date="2020-03" db="EMBL/GenBank/DDBJ databases">
        <authorList>
            <person name="Weist P."/>
        </authorList>
    </citation>
    <scope>NUCLEOTIDE SEQUENCE</scope>
</reference>
<dbReference type="AlphaFoldDB" id="A0A9N7YME0"/>
<evidence type="ECO:0000313" key="3">
    <source>
        <dbReference type="Proteomes" id="UP001153269"/>
    </source>
</evidence>
<evidence type="ECO:0000313" key="2">
    <source>
        <dbReference type="EMBL" id="CAB1429469.1"/>
    </source>
</evidence>
<feature type="compositionally biased region" description="Basic and acidic residues" evidence="1">
    <location>
        <begin position="1"/>
        <end position="28"/>
    </location>
</feature>
<evidence type="ECO:0000256" key="1">
    <source>
        <dbReference type="SAM" id="MobiDB-lite"/>
    </source>
</evidence>
<feature type="region of interest" description="Disordered" evidence="1">
    <location>
        <begin position="1"/>
        <end position="40"/>
    </location>
</feature>
<keyword evidence="3" id="KW-1185">Reference proteome</keyword>
<dbReference type="EMBL" id="CADEAL010001140">
    <property type="protein sequence ID" value="CAB1429469.1"/>
    <property type="molecule type" value="Genomic_DNA"/>
</dbReference>
<comment type="caution">
    <text evidence="2">The sequence shown here is derived from an EMBL/GenBank/DDBJ whole genome shotgun (WGS) entry which is preliminary data.</text>
</comment>
<accession>A0A9N7YME0</accession>
<dbReference type="Proteomes" id="UP001153269">
    <property type="component" value="Unassembled WGS sequence"/>
</dbReference>